<comment type="caution">
    <text evidence="9">The sequence shown here is derived from an EMBL/GenBank/DDBJ whole genome shotgun (WGS) entry which is preliminary data.</text>
</comment>
<dbReference type="SUPFAM" id="SSF51230">
    <property type="entry name" value="Single hybrid motif"/>
    <property type="match status" value="1"/>
</dbReference>
<keyword evidence="10" id="KW-1185">Reference proteome</keyword>
<gene>
    <name evidence="9" type="ORF">G8770_20790</name>
</gene>
<dbReference type="InterPro" id="IPR005479">
    <property type="entry name" value="CPAse_ATP-bd"/>
</dbReference>
<dbReference type="InterPro" id="IPR000089">
    <property type="entry name" value="Biotin_lipoyl"/>
</dbReference>
<dbReference type="Pfam" id="PF00364">
    <property type="entry name" value="Biotin_lipoyl"/>
    <property type="match status" value="1"/>
</dbReference>
<dbReference type="SUPFAM" id="SSF56059">
    <property type="entry name" value="Glutathione synthetase ATP-binding domain-like"/>
    <property type="match status" value="1"/>
</dbReference>
<dbReference type="Pfam" id="PF02786">
    <property type="entry name" value="CPSase_L_D2"/>
    <property type="match status" value="1"/>
</dbReference>
<dbReference type="InterPro" id="IPR001882">
    <property type="entry name" value="Biotin_BS"/>
</dbReference>
<protein>
    <submittedName>
        <fullName evidence="9">Biotin carboxylase</fullName>
    </submittedName>
</protein>
<dbReference type="PANTHER" id="PTHR48095">
    <property type="entry name" value="PYRUVATE CARBOXYLASE SUBUNIT A"/>
    <property type="match status" value="1"/>
</dbReference>
<dbReference type="Proteomes" id="UP000787472">
    <property type="component" value="Unassembled WGS sequence"/>
</dbReference>
<dbReference type="PROSITE" id="PS00188">
    <property type="entry name" value="BIOTIN"/>
    <property type="match status" value="1"/>
</dbReference>
<evidence type="ECO:0000259" key="8">
    <source>
        <dbReference type="PROSITE" id="PS50979"/>
    </source>
</evidence>
<evidence type="ECO:0000256" key="1">
    <source>
        <dbReference type="ARBA" id="ARBA00001953"/>
    </source>
</evidence>
<keyword evidence="4" id="KW-0067">ATP-binding</keyword>
<accession>A0A9E5MPM2</accession>
<dbReference type="Pfam" id="PF00289">
    <property type="entry name" value="Biotin_carb_N"/>
    <property type="match status" value="1"/>
</dbReference>
<dbReference type="SMART" id="SM00878">
    <property type="entry name" value="Biotin_carb_C"/>
    <property type="match status" value="1"/>
</dbReference>
<reference evidence="9" key="1">
    <citation type="submission" date="2020-03" db="EMBL/GenBank/DDBJ databases">
        <authorList>
            <person name="Guo F."/>
        </authorList>
    </citation>
    <scope>NUCLEOTIDE SEQUENCE</scope>
    <source>
        <strain evidence="9">JCM 30134</strain>
    </source>
</reference>
<dbReference type="Gene3D" id="3.30.470.20">
    <property type="entry name" value="ATP-grasp fold, B domain"/>
    <property type="match status" value="1"/>
</dbReference>
<dbReference type="GO" id="GO:0016874">
    <property type="term" value="F:ligase activity"/>
    <property type="evidence" value="ECO:0007669"/>
    <property type="project" value="UniProtKB-KW"/>
</dbReference>
<dbReference type="InterPro" id="IPR011764">
    <property type="entry name" value="Biotin_carboxylation_dom"/>
</dbReference>
<sequence length="952" mass="105646">MKDNNTNYLNNPLIHKDRRLANADSDWVRSFDCTHMRPLIICRGPIRKEAMDVFEEMGINHYGILLSEKDSITYQSALAPELRKLTNPAHIHRVPDYTGADKEERAQRIQQIVNIAKNNGYNAIFAGYGFMSEDAEMVEGMEQAGLNFIGPCSFTQKSAGMKDQAKRTALETGVSVTPGVNNATSLALFDKYGKDGLEQCAKDNNLDVDFAACKDDEEKALALLAASYDAGIDIIVAADIGAALQVEAKRMLAEKPNNRFRLKAIAGGGGKGQRILQSANSYAGETLEEKVEKAAAKVPSLVLECLIELKTNGVGDNKNVLIEMNIDTTRHQEIQVVGNGEWCMTMGGRDCSLQMHEQKLLEVSVTEEELKDAIKVAEAAGKTAEAEQLQRDLLILEKMEHEGAIFGEAVKLDSVGTFECIVDGESHYFMEMNTRIQVEHRVTELCYKLKFTNPHNSDEYFIAESLVEVMVLIATHGTKLPKPERILRSKASVEARMNATNQALQPHAGGIIENWSNPIDGEIRDDQGISMHNPDTDVFMKYHLAGAYDSNIALLLTIGDDRTNTYQRMAEVLRVTELRGKDLATNLEFHYGLVNWFLGNNINARPTTRFIVPYLTAVGLLKKEANNLDVNYAYQQVCAQLLGNCGSDEEKSALQAVLARKQLMLTRPLEQLLAEPHLLAGWLSVNQPAYSMEGGKLSWKQNPVRILAETYHFLNMDYCESKPAAEMIWDHDHEILQQAIAFYDVLEEKLGTNNYGQLVELLAGNAPEGMTTEQWHGVQAAHAGYQAGSEILSLLAYIGYRTEFFELYVNEDLSINIPDRLTDETLQKAMAKVLVPPPVAKSDEILAPTGGMFYSCEAPGMPAFVEAGSHFNAGDPLYIIEVMKMFNKVIAPFSGTIDKVLVDLDGTIIKKGQPIFKITPDEVVVVETDEEIQARRKAETDDFLSQLTLTDA</sequence>
<dbReference type="InterPro" id="IPR011054">
    <property type="entry name" value="Rudment_hybrid_motif"/>
</dbReference>
<dbReference type="PANTHER" id="PTHR48095:SF4">
    <property type="entry name" value="BIOTIN CARBOXYL CARRIER PROTEIN OF ACETYL-COA CARBOXYLASE"/>
    <property type="match status" value="1"/>
</dbReference>
<dbReference type="PROSITE" id="PS00867">
    <property type="entry name" value="CPSASE_2"/>
    <property type="match status" value="1"/>
</dbReference>
<dbReference type="InterPro" id="IPR011053">
    <property type="entry name" value="Single_hybrid_motif"/>
</dbReference>
<dbReference type="EMBL" id="JAAONZ010000023">
    <property type="protein sequence ID" value="NHO67992.1"/>
    <property type="molecule type" value="Genomic_DNA"/>
</dbReference>
<keyword evidence="5" id="KW-0092">Biotin</keyword>
<name>A0A9E5MPM2_9GAMM</name>
<dbReference type="SUPFAM" id="SSF52440">
    <property type="entry name" value="PreATP-grasp domain"/>
    <property type="match status" value="1"/>
</dbReference>
<feature type="domain" description="Lipoyl-binding" evidence="7">
    <location>
        <begin position="830"/>
        <end position="919"/>
    </location>
</feature>
<evidence type="ECO:0000256" key="2">
    <source>
        <dbReference type="ARBA" id="ARBA00022598"/>
    </source>
</evidence>
<organism evidence="9 10">
    <name type="scientific">Pseudomaricurvus hydrocarbonicus</name>
    <dbReference type="NCBI Taxonomy" id="1470433"/>
    <lineage>
        <taxon>Bacteria</taxon>
        <taxon>Pseudomonadati</taxon>
        <taxon>Pseudomonadota</taxon>
        <taxon>Gammaproteobacteria</taxon>
        <taxon>Cellvibrionales</taxon>
        <taxon>Cellvibrionaceae</taxon>
        <taxon>Pseudomaricurvus</taxon>
    </lineage>
</organism>
<evidence type="ECO:0000256" key="5">
    <source>
        <dbReference type="ARBA" id="ARBA00023267"/>
    </source>
</evidence>
<keyword evidence="2" id="KW-0436">Ligase</keyword>
<evidence type="ECO:0000259" key="7">
    <source>
        <dbReference type="PROSITE" id="PS50968"/>
    </source>
</evidence>
<dbReference type="AlphaFoldDB" id="A0A9E5MPM2"/>
<dbReference type="CDD" id="cd06850">
    <property type="entry name" value="biotinyl_domain"/>
    <property type="match status" value="1"/>
</dbReference>
<comment type="cofactor">
    <cofactor evidence="1">
        <name>biotin</name>
        <dbReference type="ChEBI" id="CHEBI:57586"/>
    </cofactor>
</comment>
<evidence type="ECO:0000256" key="6">
    <source>
        <dbReference type="SAM" id="Coils"/>
    </source>
</evidence>
<dbReference type="InterPro" id="IPR016185">
    <property type="entry name" value="PreATP-grasp_dom_sf"/>
</dbReference>
<dbReference type="Gene3D" id="3.40.50.20">
    <property type="match status" value="1"/>
</dbReference>
<dbReference type="Gene3D" id="2.40.50.100">
    <property type="match status" value="1"/>
</dbReference>
<dbReference type="InterPro" id="IPR051602">
    <property type="entry name" value="ACC_Biotin_Carboxylase"/>
</dbReference>
<evidence type="ECO:0000256" key="3">
    <source>
        <dbReference type="ARBA" id="ARBA00022741"/>
    </source>
</evidence>
<dbReference type="InterPro" id="IPR005482">
    <property type="entry name" value="Biotin_COase_C"/>
</dbReference>
<dbReference type="InterPro" id="IPR005481">
    <property type="entry name" value="BC-like_N"/>
</dbReference>
<dbReference type="RefSeq" id="WP_167191574.1">
    <property type="nucleotide sequence ID" value="NZ_JAAONZ010000023.1"/>
</dbReference>
<proteinExistence type="predicted"/>
<evidence type="ECO:0000256" key="4">
    <source>
        <dbReference type="ARBA" id="ARBA00022840"/>
    </source>
</evidence>
<dbReference type="PROSITE" id="PS50979">
    <property type="entry name" value="BC"/>
    <property type="match status" value="1"/>
</dbReference>
<keyword evidence="6" id="KW-0175">Coiled coil</keyword>
<keyword evidence="3" id="KW-0547">Nucleotide-binding</keyword>
<evidence type="ECO:0000313" key="9">
    <source>
        <dbReference type="EMBL" id="NHO67992.1"/>
    </source>
</evidence>
<dbReference type="PROSITE" id="PS50968">
    <property type="entry name" value="BIOTINYL_LIPOYL"/>
    <property type="match status" value="1"/>
</dbReference>
<dbReference type="GO" id="GO:0005524">
    <property type="term" value="F:ATP binding"/>
    <property type="evidence" value="ECO:0007669"/>
    <property type="project" value="UniProtKB-KW"/>
</dbReference>
<evidence type="ECO:0000313" key="10">
    <source>
        <dbReference type="Proteomes" id="UP000787472"/>
    </source>
</evidence>
<feature type="coiled-coil region" evidence="6">
    <location>
        <begin position="367"/>
        <end position="399"/>
    </location>
</feature>
<dbReference type="SUPFAM" id="SSF51246">
    <property type="entry name" value="Rudiment single hybrid motif"/>
    <property type="match status" value="1"/>
</dbReference>
<feature type="domain" description="Biotin carboxylation" evidence="8">
    <location>
        <begin position="34"/>
        <end position="612"/>
    </location>
</feature>